<dbReference type="PANTHER" id="PTHR45937">
    <property type="entry name" value="ASPARAGINE SYNTHETASE DOMAIN-CONTAINING PROTEIN 1"/>
    <property type="match status" value="1"/>
</dbReference>
<keyword evidence="5" id="KW-1185">Reference proteome</keyword>
<protein>
    <recommendedName>
        <fullName evidence="6">Asparagine synthetase domain-containing protein 1</fullName>
    </recommendedName>
</protein>
<dbReference type="AlphaFoldDB" id="A0A4Y2SSE4"/>
<dbReference type="PANTHER" id="PTHR45937:SF1">
    <property type="entry name" value="ASPARAGINE SYNTHETASE DOMAIN-CONTAINING PROTEIN 1"/>
    <property type="match status" value="1"/>
</dbReference>
<organism evidence="4 5">
    <name type="scientific">Araneus ventricosus</name>
    <name type="common">Orbweaver spider</name>
    <name type="synonym">Epeira ventricosa</name>
    <dbReference type="NCBI Taxonomy" id="182803"/>
    <lineage>
        <taxon>Eukaryota</taxon>
        <taxon>Metazoa</taxon>
        <taxon>Ecdysozoa</taxon>
        <taxon>Arthropoda</taxon>
        <taxon>Chelicerata</taxon>
        <taxon>Arachnida</taxon>
        <taxon>Araneae</taxon>
        <taxon>Araneomorphae</taxon>
        <taxon>Entelegynae</taxon>
        <taxon>Araneoidea</taxon>
        <taxon>Araneidae</taxon>
        <taxon>Araneus</taxon>
    </lineage>
</organism>
<dbReference type="OrthoDB" id="6770681at2759"/>
<keyword evidence="3" id="KW-0315">Glutamine amidotransferase</keyword>
<comment type="caution">
    <text evidence="4">The sequence shown here is derived from an EMBL/GenBank/DDBJ whole genome shotgun (WGS) entry which is preliminary data.</text>
</comment>
<evidence type="ECO:0000313" key="4">
    <source>
        <dbReference type="EMBL" id="GBN91214.1"/>
    </source>
</evidence>
<reference evidence="4 5" key="1">
    <citation type="journal article" date="2019" name="Sci. Rep.">
        <title>Orb-weaving spider Araneus ventricosus genome elucidates the spidroin gene catalogue.</title>
        <authorList>
            <person name="Kono N."/>
            <person name="Nakamura H."/>
            <person name="Ohtoshi R."/>
            <person name="Moran D.A.P."/>
            <person name="Shinohara A."/>
            <person name="Yoshida Y."/>
            <person name="Fujiwara M."/>
            <person name="Mori M."/>
            <person name="Tomita M."/>
            <person name="Arakawa K."/>
        </authorList>
    </citation>
    <scope>NUCLEOTIDE SEQUENCE [LARGE SCALE GENOMIC DNA]</scope>
</reference>
<dbReference type="Proteomes" id="UP000499080">
    <property type="component" value="Unassembled WGS sequence"/>
</dbReference>
<keyword evidence="1" id="KW-0028">Amino-acid biosynthesis</keyword>
<gene>
    <name evidence="4" type="ORF">AVEN_77800_1</name>
</gene>
<evidence type="ECO:0008006" key="6">
    <source>
        <dbReference type="Google" id="ProtNLM"/>
    </source>
</evidence>
<evidence type="ECO:0000256" key="3">
    <source>
        <dbReference type="ARBA" id="ARBA00022962"/>
    </source>
</evidence>
<keyword evidence="2" id="KW-0061">Asparagine biosynthesis</keyword>
<proteinExistence type="predicted"/>
<name>A0A4Y2SSE4_ARAVE</name>
<evidence type="ECO:0000313" key="5">
    <source>
        <dbReference type="Proteomes" id="UP000499080"/>
    </source>
</evidence>
<evidence type="ECO:0000256" key="1">
    <source>
        <dbReference type="ARBA" id="ARBA00022605"/>
    </source>
</evidence>
<accession>A0A4Y2SSE4</accession>
<dbReference type="InterPro" id="IPR029055">
    <property type="entry name" value="Ntn_hydrolases_N"/>
</dbReference>
<dbReference type="InterPro" id="IPR051857">
    <property type="entry name" value="Asn_synthetase_domain"/>
</dbReference>
<sequence>MCGICISLSFRERSGDERQNDVVSQNLLARLKRRGPNHFETLSSSFSDVLDLHFISSVLQLRGGSSPSLQPVTDSSGNILLWNGEIFDETLVKC</sequence>
<dbReference type="Gene3D" id="3.60.20.10">
    <property type="entry name" value="Glutamine Phosphoribosylpyrophosphate, subunit 1, domain 1"/>
    <property type="match status" value="1"/>
</dbReference>
<dbReference type="GO" id="GO:0006529">
    <property type="term" value="P:asparagine biosynthetic process"/>
    <property type="evidence" value="ECO:0007669"/>
    <property type="project" value="UniProtKB-KW"/>
</dbReference>
<dbReference type="EMBL" id="BGPR01023773">
    <property type="protein sequence ID" value="GBN91214.1"/>
    <property type="molecule type" value="Genomic_DNA"/>
</dbReference>
<evidence type="ECO:0000256" key="2">
    <source>
        <dbReference type="ARBA" id="ARBA00022888"/>
    </source>
</evidence>